<dbReference type="Proteomes" id="UP000747110">
    <property type="component" value="Unassembled WGS sequence"/>
</dbReference>
<dbReference type="Proteomes" id="UP000722791">
    <property type="component" value="Unassembled WGS sequence"/>
</dbReference>
<keyword evidence="1" id="KW-1133">Transmembrane helix</keyword>
<evidence type="ECO:0000313" key="2">
    <source>
        <dbReference type="EMBL" id="GIL75749.1"/>
    </source>
</evidence>
<protein>
    <submittedName>
        <fullName evidence="3">Uncharacterized protein</fullName>
    </submittedName>
</protein>
<feature type="transmembrane region" description="Helical" evidence="1">
    <location>
        <begin position="56"/>
        <end position="78"/>
    </location>
</feature>
<feature type="transmembrane region" description="Helical" evidence="1">
    <location>
        <begin position="98"/>
        <end position="118"/>
    </location>
</feature>
<evidence type="ECO:0000313" key="3">
    <source>
        <dbReference type="EMBL" id="GIM11831.1"/>
    </source>
</evidence>
<organism evidence="3 4">
    <name type="scientific">Volvox reticuliferus</name>
    <dbReference type="NCBI Taxonomy" id="1737510"/>
    <lineage>
        <taxon>Eukaryota</taxon>
        <taxon>Viridiplantae</taxon>
        <taxon>Chlorophyta</taxon>
        <taxon>core chlorophytes</taxon>
        <taxon>Chlorophyceae</taxon>
        <taxon>CS clade</taxon>
        <taxon>Chlamydomonadales</taxon>
        <taxon>Volvocaceae</taxon>
        <taxon>Volvox</taxon>
    </lineage>
</organism>
<comment type="caution">
    <text evidence="3">The sequence shown here is derived from an EMBL/GenBank/DDBJ whole genome shotgun (WGS) entry which is preliminary data.</text>
</comment>
<evidence type="ECO:0000256" key="1">
    <source>
        <dbReference type="SAM" id="Phobius"/>
    </source>
</evidence>
<dbReference type="EMBL" id="BNCP01000007">
    <property type="protein sequence ID" value="GIL75749.1"/>
    <property type="molecule type" value="Genomic_DNA"/>
</dbReference>
<reference evidence="3" key="1">
    <citation type="journal article" date="2021" name="Proc. Natl. Acad. Sci. U.S.A.">
        <title>Three genomes in the algal genus Volvox reveal the fate of a haploid sex-determining region after a transition to homothallism.</title>
        <authorList>
            <person name="Yamamoto K."/>
            <person name="Hamaji T."/>
            <person name="Kawai-Toyooka H."/>
            <person name="Matsuzaki R."/>
            <person name="Takahashi F."/>
            <person name="Nishimura Y."/>
            <person name="Kawachi M."/>
            <person name="Noguchi H."/>
            <person name="Minakuchi Y."/>
            <person name="Umen J.G."/>
            <person name="Toyoda A."/>
            <person name="Nozaki H."/>
        </authorList>
    </citation>
    <scope>NUCLEOTIDE SEQUENCE</scope>
    <source>
        <strain evidence="3">NIES-3785</strain>
        <strain evidence="2">NIES-3786</strain>
    </source>
</reference>
<dbReference type="AlphaFoldDB" id="A0A8J4LUW3"/>
<proteinExistence type="predicted"/>
<gene>
    <name evidence="2" type="ORF">Vretifemale_5489</name>
    <name evidence="3" type="ORF">Vretimale_15288</name>
</gene>
<dbReference type="EMBL" id="BNCQ01000040">
    <property type="protein sequence ID" value="GIM11831.1"/>
    <property type="molecule type" value="Genomic_DNA"/>
</dbReference>
<sequence length="143" mass="14168">MSRDHRIGQTETVNIYRFPAATVVEAAAVMAKAAAATAVAAAVAAVVAVAAAAVTAIAVAAAVAVMTAMVAVAVAAVAAALPAGGQLACRGSPGKGGLLYPSCLSSIFLHAVVLSAKVQAQYAKRTIMRVRHSGSLQRPGVTM</sequence>
<keyword evidence="5" id="KW-1185">Reference proteome</keyword>
<feature type="transmembrane region" description="Helical" evidence="1">
    <location>
        <begin position="26"/>
        <end position="49"/>
    </location>
</feature>
<keyword evidence="1" id="KW-0812">Transmembrane</keyword>
<evidence type="ECO:0000313" key="5">
    <source>
        <dbReference type="Proteomes" id="UP000747110"/>
    </source>
</evidence>
<evidence type="ECO:0000313" key="4">
    <source>
        <dbReference type="Proteomes" id="UP000722791"/>
    </source>
</evidence>
<name>A0A8J4LUW3_9CHLO</name>
<keyword evidence="1" id="KW-0472">Membrane</keyword>
<accession>A0A8J4LUW3</accession>